<organism evidence="3 4">
    <name type="scientific">Achlya hypogyna</name>
    <name type="common">Oomycete</name>
    <name type="synonym">Protoachlya hypogyna</name>
    <dbReference type="NCBI Taxonomy" id="1202772"/>
    <lineage>
        <taxon>Eukaryota</taxon>
        <taxon>Sar</taxon>
        <taxon>Stramenopiles</taxon>
        <taxon>Oomycota</taxon>
        <taxon>Saprolegniomycetes</taxon>
        <taxon>Saprolegniales</taxon>
        <taxon>Achlyaceae</taxon>
        <taxon>Achlya</taxon>
    </lineage>
</organism>
<sequence length="855" mass="95238">MSQLSLSPAPAPVKSVLLRPQVGMLYPPRPGFGTLGKKTAIWANHFRVTLKPGQGDVYHYDATFAPEGKIPTADLPPKDLCARVLQALVTLLKTEVPGVAVVSDGRRNLYTASQLPFAEKMLQVVLVEDERPRPFDVYIKAADPLAVRMEQIAALFAGRLNYTPYDALQALDVAARYAASIKYTAVGRNFYSSLNAPSLGEGAEMWYGYHQSLRPTQSQLTLNIDMAATAFVTSMPAIDFMCETCNFREIPAMLNKPQASLVAKMFRGVKIQIVHRGTLKMKARVLGLSPKSALETTFFSDELNRDETIVSFFKRKYNISLKYPKLPCLHVGNPSKKIYLPLEVCMTMEGQRFVRKVNENQVANMIRFTCTPPEERRQRIEAQVRAAHFEADNNLAAFGLEVAPQMLSVEARQLPEPDMAYGKNQSERPGGGTWNMRNKAYFAPHALSSCAVISLCDDRRLSEGEIADFFAALLGQAKDLGMGTPGMPPILIRRGRNEPVEDLFYDAVQAATKRFRAPPQIVFCINPVLDAQNYGDLKRASDVSFGIPSQCMLMKHIAKKNPQYIANLLLKVNVKLGGINTVCRDPLPKFSQAPTIIFGADVTHPAPMDKTRPSIAAVVASMDRHAVKYASVMKDQGHRIEQIEDLESLAADMLRSFFQETRVKPARILFYRDGVSEGQFQMVMDYEVTALRRACHNLEPGYNPQITFVIVQKRHNTRFFAANAADADRSGNVKAGTVVDTGVCHPLEHDFYLMSHAGLQGTSRPAHYHVLLDEIGFTADEIQTLTFRLCFTFARCTRSVSIVPAAYYSHLVAFRARFFQTDGSDTGSSAGSSYNEATGRLLEVHQDLRRRMYFV</sequence>
<dbReference type="Pfam" id="PF16486">
    <property type="entry name" value="ArgoN"/>
    <property type="match status" value="1"/>
</dbReference>
<dbReference type="SUPFAM" id="SSF101690">
    <property type="entry name" value="PAZ domain"/>
    <property type="match status" value="1"/>
</dbReference>
<gene>
    <name evidence="3" type="ORF">ACHHYP_02417</name>
</gene>
<dbReference type="InterPro" id="IPR032474">
    <property type="entry name" value="Argonaute_N"/>
</dbReference>
<proteinExistence type="predicted"/>
<dbReference type="Gene3D" id="3.30.420.10">
    <property type="entry name" value="Ribonuclease H-like superfamily/Ribonuclease H"/>
    <property type="match status" value="1"/>
</dbReference>
<dbReference type="InterPro" id="IPR032472">
    <property type="entry name" value="ArgoL2"/>
</dbReference>
<dbReference type="CDD" id="cd02846">
    <property type="entry name" value="PAZ_argonaute_like"/>
    <property type="match status" value="1"/>
</dbReference>
<name>A0A1V9Z6F9_ACHHY</name>
<dbReference type="InterPro" id="IPR032473">
    <property type="entry name" value="Argonaute_Mid_dom"/>
</dbReference>
<dbReference type="Pfam" id="PF16488">
    <property type="entry name" value="ArgoL2"/>
    <property type="match status" value="1"/>
</dbReference>
<dbReference type="GO" id="GO:0003723">
    <property type="term" value="F:RNA binding"/>
    <property type="evidence" value="ECO:0007669"/>
    <property type="project" value="InterPro"/>
</dbReference>
<keyword evidence="4" id="KW-1185">Reference proteome</keyword>
<evidence type="ECO:0000313" key="3">
    <source>
        <dbReference type="EMBL" id="OQR93584.1"/>
    </source>
</evidence>
<feature type="domain" description="Piwi" evidence="2">
    <location>
        <begin position="521"/>
        <end position="821"/>
    </location>
</feature>
<dbReference type="InterPro" id="IPR036397">
    <property type="entry name" value="RNaseH_sf"/>
</dbReference>
<dbReference type="InterPro" id="IPR012337">
    <property type="entry name" value="RNaseH-like_sf"/>
</dbReference>
<dbReference type="PANTHER" id="PTHR22891">
    <property type="entry name" value="EUKARYOTIC TRANSLATION INITIATION FACTOR 2C"/>
    <property type="match status" value="1"/>
</dbReference>
<evidence type="ECO:0000259" key="1">
    <source>
        <dbReference type="PROSITE" id="PS50821"/>
    </source>
</evidence>
<dbReference type="AlphaFoldDB" id="A0A1V9Z6F9"/>
<dbReference type="InterPro" id="IPR003165">
    <property type="entry name" value="Piwi"/>
</dbReference>
<dbReference type="InterPro" id="IPR003100">
    <property type="entry name" value="PAZ_dom"/>
</dbReference>
<reference evidence="3 4" key="1">
    <citation type="journal article" date="2014" name="Genome Biol. Evol.">
        <title>The secreted proteins of Achlya hypogyna and Thraustotheca clavata identify the ancestral oomycete secretome and reveal gene acquisitions by horizontal gene transfer.</title>
        <authorList>
            <person name="Misner I."/>
            <person name="Blouin N."/>
            <person name="Leonard G."/>
            <person name="Richards T.A."/>
            <person name="Lane C.E."/>
        </authorList>
    </citation>
    <scope>NUCLEOTIDE SEQUENCE [LARGE SCALE GENOMIC DNA]</scope>
    <source>
        <strain evidence="3 4">ATCC 48635</strain>
    </source>
</reference>
<dbReference type="OrthoDB" id="186607at2759"/>
<dbReference type="SMART" id="SM01163">
    <property type="entry name" value="DUF1785"/>
    <property type="match status" value="1"/>
</dbReference>
<dbReference type="SUPFAM" id="SSF53098">
    <property type="entry name" value="Ribonuclease H-like"/>
    <property type="match status" value="1"/>
</dbReference>
<comment type="caution">
    <text evidence="3">The sequence shown here is derived from an EMBL/GenBank/DDBJ whole genome shotgun (WGS) entry which is preliminary data.</text>
</comment>
<dbReference type="Proteomes" id="UP000243579">
    <property type="component" value="Unassembled WGS sequence"/>
</dbReference>
<dbReference type="Gene3D" id="2.170.260.10">
    <property type="entry name" value="paz domain"/>
    <property type="match status" value="1"/>
</dbReference>
<dbReference type="STRING" id="1202772.A0A1V9Z6F9"/>
<protein>
    <submittedName>
        <fullName evidence="3">Argonaute1 (AGO1)</fullName>
    </submittedName>
</protein>
<dbReference type="CDD" id="cd04657">
    <property type="entry name" value="Piwi_ago-like"/>
    <property type="match status" value="1"/>
</dbReference>
<evidence type="ECO:0000259" key="2">
    <source>
        <dbReference type="PROSITE" id="PS50822"/>
    </source>
</evidence>
<evidence type="ECO:0000313" key="4">
    <source>
        <dbReference type="Proteomes" id="UP000243579"/>
    </source>
</evidence>
<dbReference type="EMBL" id="JNBR01000403">
    <property type="protein sequence ID" value="OQR93584.1"/>
    <property type="molecule type" value="Genomic_DNA"/>
</dbReference>
<dbReference type="Pfam" id="PF16487">
    <property type="entry name" value="ArgoMid"/>
    <property type="match status" value="1"/>
</dbReference>
<accession>A0A1V9Z6F9</accession>
<dbReference type="InterPro" id="IPR045246">
    <property type="entry name" value="Piwi_ago-like"/>
</dbReference>
<dbReference type="InterPro" id="IPR014811">
    <property type="entry name" value="ArgoL1"/>
</dbReference>
<dbReference type="Pfam" id="PF02170">
    <property type="entry name" value="PAZ"/>
    <property type="match status" value="1"/>
</dbReference>
<dbReference type="InterPro" id="IPR036085">
    <property type="entry name" value="PAZ_dom_sf"/>
</dbReference>
<dbReference type="PROSITE" id="PS50822">
    <property type="entry name" value="PIWI"/>
    <property type="match status" value="1"/>
</dbReference>
<dbReference type="PROSITE" id="PS50821">
    <property type="entry name" value="PAZ"/>
    <property type="match status" value="1"/>
</dbReference>
<feature type="domain" description="PAZ" evidence="1">
    <location>
        <begin position="236"/>
        <end position="349"/>
    </location>
</feature>
<dbReference type="SMART" id="SM00950">
    <property type="entry name" value="Piwi"/>
    <property type="match status" value="1"/>
</dbReference>
<dbReference type="Gene3D" id="3.40.50.2300">
    <property type="match status" value="1"/>
</dbReference>
<dbReference type="Pfam" id="PF02171">
    <property type="entry name" value="Piwi"/>
    <property type="match status" value="1"/>
</dbReference>
<dbReference type="Pfam" id="PF08699">
    <property type="entry name" value="ArgoL1"/>
    <property type="match status" value="1"/>
</dbReference>